<dbReference type="PROSITE" id="PS50089">
    <property type="entry name" value="ZF_RING_2"/>
    <property type="match status" value="1"/>
</dbReference>
<evidence type="ECO:0000256" key="2">
    <source>
        <dbReference type="ARBA" id="ARBA00022771"/>
    </source>
</evidence>
<dbReference type="SMART" id="SM00249">
    <property type="entry name" value="PHD"/>
    <property type="match status" value="1"/>
</dbReference>
<dbReference type="InterPro" id="IPR017907">
    <property type="entry name" value="Znf_RING_CS"/>
</dbReference>
<evidence type="ECO:0000313" key="8">
    <source>
        <dbReference type="EMBL" id="CDG66863.1"/>
    </source>
</evidence>
<evidence type="ECO:0000256" key="1">
    <source>
        <dbReference type="ARBA" id="ARBA00022723"/>
    </source>
</evidence>
<dbReference type="InterPro" id="IPR019787">
    <property type="entry name" value="Znf_PHD-finger"/>
</dbReference>
<feature type="domain" description="RING-type" evidence="7">
    <location>
        <begin position="55"/>
        <end position="96"/>
    </location>
</feature>
<accession>T2M3K5</accession>
<evidence type="ECO:0000256" key="4">
    <source>
        <dbReference type="PROSITE-ProRule" id="PRU00175"/>
    </source>
</evidence>
<sequence>MYNESEEESNEEDLFATKSSRKRKLLVYSDEEDSSGGSDTDDNNSDDLEESDGLCPICLSEFTNQMVGVPKTCNHVFCLECLQEWAKKINNCPVDRTKFNFVLVYKIKDGPLVEEIYIEDKESKDDEFEDPPTYCEVCGSCEREDSLLLCDECDNGYHLDCLVPPLLAVPYDEWFCSNCQPKDQTVEVSLSKPSGFIGDEELLMKIYEDHCASDFINETSDSRVRTVAKVKNERRQNRRLERSRSTRPRRPRNKESMQRKRRKKMRRAVKRMNKELSYKITEKANNEKLKQKSEDNDTVISIYGDPYDLNEFHDVFDDEHEPTVKHDVTNTEDVVGSILDGFITLDPNKVVVERDGSIKEKKKMEKALITNVPYVMPARKKKIRFIDDNDDVDIEKNENDKSVDKCLSSPKKTTSENNSSQDVETSCCSIQTKREILSGQLLKFKNDIALDKKIKKQLAEMRQKSNKKEFKSMASLHSISGFKIPKKVQIEFNSLTHQPDVCQLDNSSAHHSGDSQKINSQTVNITQPMQNRSHTKVSGAYAPNEFRKPIEKKQVLTLEKKIELYNQGKYKEIRTKSREEIIKDTKERCLTLMKGKKNNQDLKTNALNLNQSNNSKILIQRSKTSSNNKCLDIKDSQECLQNQLEKGFNKIHKNKISNDNFPNKEPVKVSFAEYKMKMQQDKEKKSLFIKDVNECCNGDSKKNLFEELFGDPSISYLEETKEPCASLSQTQKINLSDTSKPHLSDTPKAHLSDAPSLNLSGSSKKNLFETLKSNLSGSSNVSCCSVIPKIDHKDKKFFFPIQTDALQTFSNLNNVVELGDSALKSNLHGTFHMEHFTNHLSNIKYDLKSEGHGKLVNNCGIPIAIVYPRSNLEENFPIGNNSSVVNLEKKQAAEFVNQKSPPIDKFYLEKIKALLKYDYKNGALTKDQWKDIVKQSVKQIQRNIDYYKQDGMIENLVESYLKKIKKKALFENMLPAFI</sequence>
<dbReference type="Gene3D" id="3.30.40.10">
    <property type="entry name" value="Zinc/RING finger domain, C3HC4 (zinc finger)"/>
    <property type="match status" value="1"/>
</dbReference>
<feature type="compositionally biased region" description="Polar residues" evidence="5">
    <location>
        <begin position="410"/>
        <end position="422"/>
    </location>
</feature>
<dbReference type="SUPFAM" id="SSF57850">
    <property type="entry name" value="RING/U-box"/>
    <property type="match status" value="1"/>
</dbReference>
<reference evidence="8" key="1">
    <citation type="journal article" date="2013" name="Genome Biol. Evol.">
        <title>Punctuated emergences of genetic and phenotypic innovations in eumetazoan, bilaterian, euteleostome, and hominidae ancestors.</title>
        <authorList>
            <person name="Wenger Y."/>
            <person name="Galliot B."/>
        </authorList>
    </citation>
    <scope>NUCLEOTIDE SEQUENCE</scope>
    <source>
        <tissue evidence="8">Whole animals</tissue>
    </source>
</reference>
<feature type="compositionally biased region" description="Basic and acidic residues" evidence="5">
    <location>
        <begin position="739"/>
        <end position="751"/>
    </location>
</feature>
<dbReference type="SMART" id="SM00184">
    <property type="entry name" value="RING"/>
    <property type="match status" value="2"/>
</dbReference>
<feature type="region of interest" description="Disordered" evidence="5">
    <location>
        <begin position="399"/>
        <end position="422"/>
    </location>
</feature>
<dbReference type="EMBL" id="HAAD01000631">
    <property type="protein sequence ID" value="CDG66863.1"/>
    <property type="molecule type" value="mRNA"/>
</dbReference>
<dbReference type="GO" id="GO:0008270">
    <property type="term" value="F:zinc ion binding"/>
    <property type="evidence" value="ECO:0007669"/>
    <property type="project" value="UniProtKB-KW"/>
</dbReference>
<dbReference type="PROSITE" id="PS00518">
    <property type="entry name" value="ZF_RING_1"/>
    <property type="match status" value="1"/>
</dbReference>
<dbReference type="PROSITE" id="PS01359">
    <property type="entry name" value="ZF_PHD_1"/>
    <property type="match status" value="1"/>
</dbReference>
<proteinExistence type="evidence at transcript level"/>
<evidence type="ECO:0000256" key="5">
    <source>
        <dbReference type="SAM" id="MobiDB-lite"/>
    </source>
</evidence>
<dbReference type="Gene3D" id="2.30.30.1150">
    <property type="match status" value="1"/>
</dbReference>
<name>T2M3K5_HYDVU</name>
<feature type="compositionally biased region" description="Acidic residues" evidence="5">
    <location>
        <begin position="29"/>
        <end position="48"/>
    </location>
</feature>
<dbReference type="AlphaFoldDB" id="T2M3K5"/>
<dbReference type="PROSITE" id="PS50016">
    <property type="entry name" value="ZF_PHD_2"/>
    <property type="match status" value="1"/>
</dbReference>
<dbReference type="PANTHER" id="PTHR12618">
    <property type="entry name" value="PHD AND RING FINGER DOMAIN-CONTAINING PROTEIN 1"/>
    <property type="match status" value="1"/>
</dbReference>
<keyword evidence="1" id="KW-0479">Metal-binding</keyword>
<dbReference type="InterPro" id="IPR047157">
    <property type="entry name" value="PHRF1/Atg35"/>
</dbReference>
<dbReference type="InterPro" id="IPR011011">
    <property type="entry name" value="Znf_FYVE_PHD"/>
</dbReference>
<dbReference type="KEGG" id="hmg:100204904"/>
<dbReference type="Pfam" id="PF13639">
    <property type="entry name" value="zf-RING_2"/>
    <property type="match status" value="1"/>
</dbReference>
<feature type="region of interest" description="Disordered" evidence="5">
    <location>
        <begin position="26"/>
        <end position="48"/>
    </location>
</feature>
<dbReference type="OrthoDB" id="1935339at2759"/>
<keyword evidence="3" id="KW-0862">Zinc</keyword>
<dbReference type="InterPro" id="IPR057031">
    <property type="entry name" value="SFR19-like_C"/>
</dbReference>
<dbReference type="SUPFAM" id="SSF57903">
    <property type="entry name" value="FYVE/PHD zinc finger"/>
    <property type="match status" value="1"/>
</dbReference>
<dbReference type="PANTHER" id="PTHR12618:SF20">
    <property type="entry name" value="PHD AND RING FINGER DOMAIN-CONTAINING PROTEIN 1"/>
    <property type="match status" value="1"/>
</dbReference>
<evidence type="ECO:0000259" key="6">
    <source>
        <dbReference type="PROSITE" id="PS50016"/>
    </source>
</evidence>
<dbReference type="Pfam" id="PF23030">
    <property type="entry name" value="SCAF11-like_C"/>
    <property type="match status" value="1"/>
</dbReference>
<keyword evidence="2 4" id="KW-0863">Zinc-finger</keyword>
<organism evidence="8">
    <name type="scientific">Hydra vulgaris</name>
    <name type="common">Hydra</name>
    <name type="synonym">Hydra attenuata</name>
    <dbReference type="NCBI Taxonomy" id="6087"/>
    <lineage>
        <taxon>Eukaryota</taxon>
        <taxon>Metazoa</taxon>
        <taxon>Cnidaria</taxon>
        <taxon>Hydrozoa</taxon>
        <taxon>Hydroidolina</taxon>
        <taxon>Anthoathecata</taxon>
        <taxon>Aplanulata</taxon>
        <taxon>Hydridae</taxon>
        <taxon>Hydra</taxon>
    </lineage>
</organism>
<gene>
    <name evidence="8" type="primary">PHRF1</name>
</gene>
<dbReference type="CDD" id="cd15536">
    <property type="entry name" value="PHD_PHRF1"/>
    <property type="match status" value="1"/>
</dbReference>
<dbReference type="InterPro" id="IPR019786">
    <property type="entry name" value="Zinc_finger_PHD-type_CS"/>
</dbReference>
<dbReference type="Pfam" id="PF00628">
    <property type="entry name" value="PHD"/>
    <property type="match status" value="1"/>
</dbReference>
<dbReference type="InterPro" id="IPR001965">
    <property type="entry name" value="Znf_PHD"/>
</dbReference>
<feature type="compositionally biased region" description="Basic residues" evidence="5">
    <location>
        <begin position="259"/>
        <end position="268"/>
    </location>
</feature>
<dbReference type="CDD" id="cd16635">
    <property type="entry name" value="mRING-HC-C3HC3D_PHRF1"/>
    <property type="match status" value="1"/>
</dbReference>
<dbReference type="InterPro" id="IPR013083">
    <property type="entry name" value="Znf_RING/FYVE/PHD"/>
</dbReference>
<dbReference type="InterPro" id="IPR001841">
    <property type="entry name" value="Znf_RING"/>
</dbReference>
<feature type="region of interest" description="Disordered" evidence="5">
    <location>
        <begin position="226"/>
        <end position="268"/>
    </location>
</feature>
<feature type="region of interest" description="Disordered" evidence="5">
    <location>
        <begin position="736"/>
        <end position="756"/>
    </location>
</feature>
<evidence type="ECO:0000256" key="3">
    <source>
        <dbReference type="ARBA" id="ARBA00022833"/>
    </source>
</evidence>
<feature type="compositionally biased region" description="Basic and acidic residues" evidence="5">
    <location>
        <begin position="226"/>
        <end position="244"/>
    </location>
</feature>
<protein>
    <submittedName>
        <fullName evidence="8">PHD and RING finger domain-containing protein 1</fullName>
    </submittedName>
</protein>
<feature type="domain" description="PHD-type" evidence="6">
    <location>
        <begin position="132"/>
        <end position="182"/>
    </location>
</feature>
<evidence type="ECO:0000259" key="7">
    <source>
        <dbReference type="PROSITE" id="PS50089"/>
    </source>
</evidence>